<protein>
    <submittedName>
        <fullName evidence="2">Uncharacterized protein</fullName>
    </submittedName>
</protein>
<organism evidence="2 3">
    <name type="scientific">Colletotrichum incanum</name>
    <name type="common">Soybean anthracnose fungus</name>
    <dbReference type="NCBI Taxonomy" id="1573173"/>
    <lineage>
        <taxon>Eukaryota</taxon>
        <taxon>Fungi</taxon>
        <taxon>Dikarya</taxon>
        <taxon>Ascomycota</taxon>
        <taxon>Pezizomycotina</taxon>
        <taxon>Sordariomycetes</taxon>
        <taxon>Hypocreomycetidae</taxon>
        <taxon>Glomerellales</taxon>
        <taxon>Glomerellaceae</taxon>
        <taxon>Colletotrichum</taxon>
        <taxon>Colletotrichum spaethianum species complex</taxon>
    </lineage>
</organism>
<reference evidence="2 3" key="1">
    <citation type="submission" date="2015-06" db="EMBL/GenBank/DDBJ databases">
        <title>Survival trade-offs in plant roots during colonization by closely related pathogenic and mutualistic fungi.</title>
        <authorList>
            <person name="Hacquard S."/>
            <person name="Kracher B."/>
            <person name="Hiruma K."/>
            <person name="Weinman A."/>
            <person name="Muench P."/>
            <person name="Garrido Oter R."/>
            <person name="Ver Loren van Themaat E."/>
            <person name="Dallerey J.-F."/>
            <person name="Damm U."/>
            <person name="Henrissat B."/>
            <person name="Lespinet O."/>
            <person name="Thon M."/>
            <person name="Kemen E."/>
            <person name="McHardy A.C."/>
            <person name="Schulze-Lefert P."/>
            <person name="O'Connell R.J."/>
        </authorList>
    </citation>
    <scope>NUCLEOTIDE SEQUENCE [LARGE SCALE GENOMIC DNA]</scope>
    <source>
        <strain evidence="2 3">MAFF 238704</strain>
    </source>
</reference>
<feature type="region of interest" description="Disordered" evidence="1">
    <location>
        <begin position="36"/>
        <end position="80"/>
    </location>
</feature>
<name>A0A162Q7J0_COLIC</name>
<dbReference type="AlphaFoldDB" id="A0A162Q7J0"/>
<proteinExistence type="predicted"/>
<gene>
    <name evidence="2" type="ORF">CI238_11630</name>
</gene>
<evidence type="ECO:0000313" key="3">
    <source>
        <dbReference type="Proteomes" id="UP000076584"/>
    </source>
</evidence>
<dbReference type="EMBL" id="LFIW01000072">
    <property type="protein sequence ID" value="KZL88169.1"/>
    <property type="molecule type" value="Genomic_DNA"/>
</dbReference>
<feature type="compositionally biased region" description="Polar residues" evidence="1">
    <location>
        <begin position="50"/>
        <end position="60"/>
    </location>
</feature>
<dbReference type="Proteomes" id="UP000076584">
    <property type="component" value="Unassembled WGS sequence"/>
</dbReference>
<accession>A0A162Q7J0</accession>
<comment type="caution">
    <text evidence="2">The sequence shown here is derived from an EMBL/GenBank/DDBJ whole genome shotgun (WGS) entry which is preliminary data.</text>
</comment>
<evidence type="ECO:0000313" key="2">
    <source>
        <dbReference type="EMBL" id="KZL88169.1"/>
    </source>
</evidence>
<evidence type="ECO:0000256" key="1">
    <source>
        <dbReference type="SAM" id="MobiDB-lite"/>
    </source>
</evidence>
<keyword evidence="3" id="KW-1185">Reference proteome</keyword>
<sequence length="206" mass="23427">MAASIEGLRQSLPLLAPKVQPSTVVQHLENVAAQMKPVVEDPSLAPPADLSTSKEPTPTMDNPVPQRPSNLQPSHFDPRVTTRLPSTLISQPFTEGKSKNPYAAFFAHQNCTTRWEFYNVLCEVQFILNCHEQRLLALESQLTETKIQQESKVMYRFNPPTPTAMEPRTCGVGLWYFFSFPILYLVLIHRDTPLVTENWTCLLEFR</sequence>